<reference evidence="1" key="1">
    <citation type="journal article" date="2020" name="Nature">
        <title>Giant virus diversity and host interactions through global metagenomics.</title>
        <authorList>
            <person name="Schulz F."/>
            <person name="Roux S."/>
            <person name="Paez-Espino D."/>
            <person name="Jungbluth S."/>
            <person name="Walsh D.A."/>
            <person name="Denef V.J."/>
            <person name="McMahon K.D."/>
            <person name="Konstantinidis K.T."/>
            <person name="Eloe-Fadrosh E.A."/>
            <person name="Kyrpides N.C."/>
            <person name="Woyke T."/>
        </authorList>
    </citation>
    <scope>NUCLEOTIDE SEQUENCE</scope>
    <source>
        <strain evidence="1">GVMAG-M-3300025138-11</strain>
    </source>
</reference>
<protein>
    <submittedName>
        <fullName evidence="1">Uncharacterized protein</fullName>
    </submittedName>
</protein>
<name>A0A6C0IY36_9ZZZZ</name>
<dbReference type="AlphaFoldDB" id="A0A6C0IY36"/>
<accession>A0A6C0IY36</accession>
<proteinExistence type="predicted"/>
<sequence>MEYIGASITTTVLSSLIGKQLMTQAISDASGSIYTNVSTIFNYNSKIDETLNLLDIKEKIKIIEEITKNITVTNKLIDSCIMSIHDIIIHIREDLKLINIKIKQHKQKYLCNWRKLDCGKLLFNLRMHSSILDKRLENLTKSINIINFFVDCKKINKIKIKKE</sequence>
<evidence type="ECO:0000313" key="1">
    <source>
        <dbReference type="EMBL" id="QHT97499.1"/>
    </source>
</evidence>
<dbReference type="EMBL" id="MN740278">
    <property type="protein sequence ID" value="QHT97499.1"/>
    <property type="molecule type" value="Genomic_DNA"/>
</dbReference>
<organism evidence="1">
    <name type="scientific">viral metagenome</name>
    <dbReference type="NCBI Taxonomy" id="1070528"/>
    <lineage>
        <taxon>unclassified sequences</taxon>
        <taxon>metagenomes</taxon>
        <taxon>organismal metagenomes</taxon>
    </lineage>
</organism>